<feature type="transmembrane region" description="Helical" evidence="8">
    <location>
        <begin position="13"/>
        <end position="32"/>
    </location>
</feature>
<protein>
    <recommendedName>
        <fullName evidence="13">DUF421 domain-containing protein</fullName>
    </recommendedName>
</protein>
<evidence type="ECO:0000256" key="7">
    <source>
        <dbReference type="SAM" id="MobiDB-lite"/>
    </source>
</evidence>
<feature type="domain" description="YetF-like N-terminal transmembrane" evidence="10">
    <location>
        <begin position="22"/>
        <end position="87"/>
    </location>
</feature>
<dbReference type="Proteomes" id="UP000184206">
    <property type="component" value="Unassembled WGS sequence"/>
</dbReference>
<evidence type="ECO:0000313" key="11">
    <source>
        <dbReference type="EMBL" id="SHL41570.1"/>
    </source>
</evidence>
<dbReference type="EMBL" id="FRCF01000002">
    <property type="protein sequence ID" value="SHL41570.1"/>
    <property type="molecule type" value="Genomic_DNA"/>
</dbReference>
<dbReference type="InterPro" id="IPR048454">
    <property type="entry name" value="YetF_N"/>
</dbReference>
<feature type="compositionally biased region" description="Basic and acidic residues" evidence="7">
    <location>
        <begin position="166"/>
        <end position="177"/>
    </location>
</feature>
<dbReference type="InterPro" id="IPR023090">
    <property type="entry name" value="UPF0702_alpha/beta_dom_sf"/>
</dbReference>
<evidence type="ECO:0000259" key="9">
    <source>
        <dbReference type="Pfam" id="PF04239"/>
    </source>
</evidence>
<dbReference type="RefSeq" id="WP_072707334.1">
    <property type="nucleotide sequence ID" value="NZ_FRCF01000002.1"/>
</dbReference>
<comment type="subcellular location">
    <subcellularLocation>
        <location evidence="1">Cell membrane</location>
        <topology evidence="1">Multi-pass membrane protein</topology>
    </subcellularLocation>
</comment>
<dbReference type="Pfam" id="PF20730">
    <property type="entry name" value="YetF_N"/>
    <property type="match status" value="1"/>
</dbReference>
<feature type="domain" description="YetF C-terminal" evidence="9">
    <location>
        <begin position="93"/>
        <end position="161"/>
    </location>
</feature>
<organism evidence="11 12">
    <name type="scientific">Lacicoccus alkaliphilus DSM 16010</name>
    <dbReference type="NCBI Taxonomy" id="1123231"/>
    <lineage>
        <taxon>Bacteria</taxon>
        <taxon>Bacillati</taxon>
        <taxon>Bacillota</taxon>
        <taxon>Bacilli</taxon>
        <taxon>Bacillales</taxon>
        <taxon>Salinicoccaceae</taxon>
        <taxon>Lacicoccus</taxon>
    </lineage>
</organism>
<proteinExistence type="inferred from homology"/>
<accession>A0A1M7AFR3</accession>
<name>A0A1M7AFR3_9BACL</name>
<dbReference type="Pfam" id="PF04239">
    <property type="entry name" value="DUF421"/>
    <property type="match status" value="1"/>
</dbReference>
<sequence length="177" mass="19692">MTFEDMFLGDYEVIIRTAVVGLLAYIALVVIVRFSGKRTLSQLNAFDFIVTVALGSVLATILLDQDVSLLQGVTAYLILVGMQYVISKLTLASDKFDDMVKSEPKLLYYHDEYLKENLKKERLNTSEIHQAVRASGTANMENVKAVILESEGKISVIPKSGEASQSDERDILKNVKK</sequence>
<comment type="similarity">
    <text evidence="2">Belongs to the UPF0702 family.</text>
</comment>
<evidence type="ECO:0000256" key="3">
    <source>
        <dbReference type="ARBA" id="ARBA00022475"/>
    </source>
</evidence>
<gene>
    <name evidence="11" type="ORF">SAMN02745189_00140</name>
</gene>
<dbReference type="Gene3D" id="3.30.240.20">
    <property type="entry name" value="bsu07140 like domains"/>
    <property type="match status" value="1"/>
</dbReference>
<evidence type="ECO:0000313" key="12">
    <source>
        <dbReference type="Proteomes" id="UP000184206"/>
    </source>
</evidence>
<keyword evidence="4 8" id="KW-0812">Transmembrane</keyword>
<dbReference type="PANTHER" id="PTHR34582:SF6">
    <property type="entry name" value="UPF0702 TRANSMEMBRANE PROTEIN YCAP"/>
    <property type="match status" value="1"/>
</dbReference>
<evidence type="ECO:0000256" key="6">
    <source>
        <dbReference type="ARBA" id="ARBA00023136"/>
    </source>
</evidence>
<evidence type="ECO:0000256" key="1">
    <source>
        <dbReference type="ARBA" id="ARBA00004651"/>
    </source>
</evidence>
<dbReference type="AlphaFoldDB" id="A0A1M7AFR3"/>
<dbReference type="PANTHER" id="PTHR34582">
    <property type="entry name" value="UPF0702 TRANSMEMBRANE PROTEIN YCAP"/>
    <property type="match status" value="1"/>
</dbReference>
<feature type="transmembrane region" description="Helical" evidence="8">
    <location>
        <begin position="69"/>
        <end position="86"/>
    </location>
</feature>
<feature type="region of interest" description="Disordered" evidence="7">
    <location>
        <begin position="158"/>
        <end position="177"/>
    </location>
</feature>
<evidence type="ECO:0000259" key="10">
    <source>
        <dbReference type="Pfam" id="PF20730"/>
    </source>
</evidence>
<evidence type="ECO:0000256" key="2">
    <source>
        <dbReference type="ARBA" id="ARBA00006448"/>
    </source>
</evidence>
<evidence type="ECO:0008006" key="13">
    <source>
        <dbReference type="Google" id="ProtNLM"/>
    </source>
</evidence>
<keyword evidence="3" id="KW-1003">Cell membrane</keyword>
<reference evidence="11 12" key="1">
    <citation type="submission" date="2016-11" db="EMBL/GenBank/DDBJ databases">
        <authorList>
            <person name="Jaros S."/>
            <person name="Januszkiewicz K."/>
            <person name="Wedrychowicz H."/>
        </authorList>
    </citation>
    <scope>NUCLEOTIDE SEQUENCE [LARGE SCALE GENOMIC DNA]</scope>
    <source>
        <strain evidence="11 12">DSM 16010</strain>
    </source>
</reference>
<dbReference type="GO" id="GO:0005886">
    <property type="term" value="C:plasma membrane"/>
    <property type="evidence" value="ECO:0007669"/>
    <property type="project" value="UniProtKB-SubCell"/>
</dbReference>
<dbReference type="InterPro" id="IPR007353">
    <property type="entry name" value="DUF421"/>
</dbReference>
<keyword evidence="6 8" id="KW-0472">Membrane</keyword>
<feature type="transmembrane region" description="Helical" evidence="8">
    <location>
        <begin position="44"/>
        <end position="63"/>
    </location>
</feature>
<dbReference type="STRING" id="1123231.SAMN02745189_00140"/>
<evidence type="ECO:0000256" key="4">
    <source>
        <dbReference type="ARBA" id="ARBA00022692"/>
    </source>
</evidence>
<keyword evidence="5 8" id="KW-1133">Transmembrane helix</keyword>
<evidence type="ECO:0000256" key="5">
    <source>
        <dbReference type="ARBA" id="ARBA00022989"/>
    </source>
</evidence>
<evidence type="ECO:0000256" key="8">
    <source>
        <dbReference type="SAM" id="Phobius"/>
    </source>
</evidence>
<keyword evidence="12" id="KW-1185">Reference proteome</keyword>